<dbReference type="PANTHER" id="PTHR43104:SF4">
    <property type="entry name" value="L-2-HYDROXYGLUTARATE DEHYDROGENASE, MITOCHONDRIAL"/>
    <property type="match status" value="1"/>
</dbReference>
<keyword evidence="4" id="KW-0560">Oxidoreductase</keyword>
<dbReference type="PANTHER" id="PTHR43104">
    <property type="entry name" value="L-2-HYDROXYGLUTARATE DEHYDROGENASE, MITOCHONDRIAL"/>
    <property type="match status" value="1"/>
</dbReference>
<accession>A0A229FWR6</accession>
<keyword evidence="2" id="KW-0285">Flavoprotein</keyword>
<name>A0A229FWR6_9BURK</name>
<dbReference type="OrthoDB" id="9801699at2"/>
<dbReference type="RefSeq" id="WP_089515420.1">
    <property type="nucleotide sequence ID" value="NZ_NJGG01000001.1"/>
</dbReference>
<dbReference type="InterPro" id="IPR006076">
    <property type="entry name" value="FAD-dep_OxRdtase"/>
</dbReference>
<evidence type="ECO:0000259" key="6">
    <source>
        <dbReference type="Pfam" id="PF01266"/>
    </source>
</evidence>
<evidence type="ECO:0000256" key="2">
    <source>
        <dbReference type="ARBA" id="ARBA00022630"/>
    </source>
</evidence>
<evidence type="ECO:0000313" key="8">
    <source>
        <dbReference type="Proteomes" id="UP000215188"/>
    </source>
</evidence>
<evidence type="ECO:0000256" key="4">
    <source>
        <dbReference type="ARBA" id="ARBA00023002"/>
    </source>
</evidence>
<dbReference type="Proteomes" id="UP000215188">
    <property type="component" value="Unassembled WGS sequence"/>
</dbReference>
<dbReference type="Pfam" id="PF01266">
    <property type="entry name" value="DAO"/>
    <property type="match status" value="1"/>
</dbReference>
<dbReference type="Gene3D" id="3.30.9.10">
    <property type="entry name" value="D-Amino Acid Oxidase, subunit A, domain 2"/>
    <property type="match status" value="1"/>
</dbReference>
<feature type="domain" description="FAD dependent oxidoreductase" evidence="6">
    <location>
        <begin position="10"/>
        <end position="369"/>
    </location>
</feature>
<evidence type="ECO:0000256" key="3">
    <source>
        <dbReference type="ARBA" id="ARBA00022827"/>
    </source>
</evidence>
<reference evidence="7 8" key="1">
    <citation type="submission" date="2017-06" db="EMBL/GenBank/DDBJ databases">
        <title>Reclassification of a Polynucleobacter cosmopolitanus strain isolated from tropical Lake Victoria as Polynucleobacter victoriensis comb. nov.</title>
        <authorList>
            <person name="Hahn M.W."/>
        </authorList>
    </citation>
    <scope>NUCLEOTIDE SEQUENCE [LARGE SCALE GENOMIC DNA]</scope>
    <source>
        <strain evidence="7 8">MWH-MoIso2</strain>
    </source>
</reference>
<dbReference type="SUPFAM" id="SSF51905">
    <property type="entry name" value="FAD/NAD(P)-binding domain"/>
    <property type="match status" value="1"/>
</dbReference>
<keyword evidence="3" id="KW-0274">FAD</keyword>
<evidence type="ECO:0000256" key="1">
    <source>
        <dbReference type="ARBA" id="ARBA00001974"/>
    </source>
</evidence>
<dbReference type="Gene3D" id="3.50.50.60">
    <property type="entry name" value="FAD/NAD(P)-binding domain"/>
    <property type="match status" value="1"/>
</dbReference>
<proteinExistence type="inferred from homology"/>
<evidence type="ECO:0000313" key="7">
    <source>
        <dbReference type="EMBL" id="OXL16394.1"/>
    </source>
</evidence>
<organism evidence="7 8">
    <name type="scientific">Polynucleobacter cosmopolitanus</name>
    <dbReference type="NCBI Taxonomy" id="351345"/>
    <lineage>
        <taxon>Bacteria</taxon>
        <taxon>Pseudomonadati</taxon>
        <taxon>Pseudomonadota</taxon>
        <taxon>Betaproteobacteria</taxon>
        <taxon>Burkholderiales</taxon>
        <taxon>Burkholderiaceae</taxon>
        <taxon>Polynucleobacter</taxon>
    </lineage>
</organism>
<dbReference type="GO" id="GO:0047545">
    <property type="term" value="F:(S)-2-hydroxyglutarate dehydrogenase activity"/>
    <property type="evidence" value="ECO:0007669"/>
    <property type="project" value="TreeGrafter"/>
</dbReference>
<dbReference type="InterPro" id="IPR036188">
    <property type="entry name" value="FAD/NAD-bd_sf"/>
</dbReference>
<comment type="caution">
    <text evidence="7">The sequence shown here is derived from an EMBL/GenBank/DDBJ whole genome shotgun (WGS) entry which is preliminary data.</text>
</comment>
<dbReference type="EMBL" id="NJGG01000001">
    <property type="protein sequence ID" value="OXL16394.1"/>
    <property type="molecule type" value="Genomic_DNA"/>
</dbReference>
<gene>
    <name evidence="7" type="ORF">AOC33_04855</name>
</gene>
<dbReference type="AlphaFoldDB" id="A0A229FWR6"/>
<comment type="cofactor">
    <cofactor evidence="1">
        <name>FAD</name>
        <dbReference type="ChEBI" id="CHEBI:57692"/>
    </cofactor>
</comment>
<comment type="similarity">
    <text evidence="5">Belongs to the L2HGDH family.</text>
</comment>
<protein>
    <submittedName>
        <fullName evidence="7">FAD-dependent oxidoreductase</fullName>
    </submittedName>
</protein>
<evidence type="ECO:0000256" key="5">
    <source>
        <dbReference type="ARBA" id="ARBA00037941"/>
    </source>
</evidence>
<keyword evidence="8" id="KW-1185">Reference proteome</keyword>
<sequence length="371" mass="40345">MKTAHDFECDVIVIGAGVIGLAVARKLQLEGREVILLERNDAFGMETSSRNSEVIHAGIYYPAGSLKAFHCVQGKQMLYAYAKERSIPHQQIGKLIVASQEDELNKLDAYIESARANGVDDLRRISQAELKELEPEVQAFGAVFSPSSGIIDSHALMLSLLGDFENAGGNFIVNSPVVSGRSVSNGIQIQLGDADQSLILAKTVINAAGLYACDVARSIEGIRESAIPKPYYAIGHYFTMSGKSPFKHLIYPVAGHGYLGVHVTLDMGGQVRFGPDIEWIDSVDYAFDDSRRQRFIDAVARYYPAVLNKEVNPSYTGIRPKISGPQDPSADFLIQTENDHGVPGLINLLGMESPGLTSCLSMADFVAKLQH</sequence>